<reference evidence="2" key="1">
    <citation type="submission" date="2019-11" db="EMBL/GenBank/DDBJ databases">
        <title>Leishmania tarentolae CDS.</title>
        <authorList>
            <person name="Goto Y."/>
            <person name="Yamagishi J."/>
        </authorList>
    </citation>
    <scope>NUCLEOTIDE SEQUENCE [LARGE SCALE GENOMIC DNA]</scope>
    <source>
        <strain evidence="2">Parrot Tar II</strain>
    </source>
</reference>
<dbReference type="EMBL" id="BLBS01000009">
    <property type="protein sequence ID" value="GET86155.1"/>
    <property type="molecule type" value="Genomic_DNA"/>
</dbReference>
<evidence type="ECO:0000313" key="2">
    <source>
        <dbReference type="EMBL" id="GET86155.1"/>
    </source>
</evidence>
<feature type="region of interest" description="Disordered" evidence="1">
    <location>
        <begin position="1"/>
        <end position="47"/>
    </location>
</feature>
<protein>
    <submittedName>
        <fullName evidence="2">Uncharacterized protein</fullName>
    </submittedName>
</protein>
<feature type="compositionally biased region" description="Polar residues" evidence="1">
    <location>
        <begin position="518"/>
        <end position="529"/>
    </location>
</feature>
<feature type="compositionally biased region" description="Basic and acidic residues" evidence="1">
    <location>
        <begin position="372"/>
        <end position="389"/>
    </location>
</feature>
<comment type="caution">
    <text evidence="2">The sequence shown here is derived from an EMBL/GenBank/DDBJ whole genome shotgun (WGS) entry which is preliminary data.</text>
</comment>
<feature type="region of interest" description="Disordered" evidence="1">
    <location>
        <begin position="143"/>
        <end position="165"/>
    </location>
</feature>
<feature type="compositionally biased region" description="Basic and acidic residues" evidence="1">
    <location>
        <begin position="317"/>
        <end position="327"/>
    </location>
</feature>
<name>A0A640KAM7_LEITA</name>
<feature type="compositionally biased region" description="Polar residues" evidence="1">
    <location>
        <begin position="328"/>
        <end position="340"/>
    </location>
</feature>
<feature type="region of interest" description="Disordered" evidence="1">
    <location>
        <begin position="316"/>
        <end position="344"/>
    </location>
</feature>
<organism evidence="2 3">
    <name type="scientific">Leishmania tarentolae</name>
    <name type="common">Sauroleishmania tarentolae</name>
    <dbReference type="NCBI Taxonomy" id="5689"/>
    <lineage>
        <taxon>Eukaryota</taxon>
        <taxon>Discoba</taxon>
        <taxon>Euglenozoa</taxon>
        <taxon>Kinetoplastea</taxon>
        <taxon>Metakinetoplastina</taxon>
        <taxon>Trypanosomatida</taxon>
        <taxon>Trypanosomatidae</taxon>
        <taxon>Leishmaniinae</taxon>
        <taxon>Leishmania</taxon>
        <taxon>lizard Leishmania</taxon>
    </lineage>
</organism>
<dbReference type="VEuPathDB" id="TriTrypDB:LtaPh_0802500"/>
<dbReference type="Proteomes" id="UP000419144">
    <property type="component" value="Unassembled WGS sequence"/>
</dbReference>
<feature type="compositionally biased region" description="Polar residues" evidence="1">
    <location>
        <begin position="228"/>
        <end position="239"/>
    </location>
</feature>
<feature type="compositionally biased region" description="Low complexity" evidence="1">
    <location>
        <begin position="422"/>
        <end position="463"/>
    </location>
</feature>
<dbReference type="AlphaFoldDB" id="A0A640KAM7"/>
<evidence type="ECO:0000313" key="3">
    <source>
        <dbReference type="Proteomes" id="UP000419144"/>
    </source>
</evidence>
<feature type="region of interest" description="Disordered" evidence="1">
    <location>
        <begin position="361"/>
        <end position="389"/>
    </location>
</feature>
<feature type="region of interest" description="Disordered" evidence="1">
    <location>
        <begin position="223"/>
        <end position="283"/>
    </location>
</feature>
<feature type="region of interest" description="Disordered" evidence="1">
    <location>
        <begin position="572"/>
        <end position="615"/>
    </location>
</feature>
<dbReference type="OrthoDB" id="267885at2759"/>
<feature type="compositionally biased region" description="Gly residues" evidence="1">
    <location>
        <begin position="30"/>
        <end position="39"/>
    </location>
</feature>
<accession>A0A640KAM7</accession>
<feature type="region of interest" description="Disordered" evidence="1">
    <location>
        <begin position="404"/>
        <end position="542"/>
    </location>
</feature>
<feature type="compositionally biased region" description="Polar residues" evidence="1">
    <location>
        <begin position="87"/>
        <end position="109"/>
    </location>
</feature>
<gene>
    <name evidence="2" type="ORF">LtaPh_0802500</name>
</gene>
<sequence>MPPRRGKRVDLDVWGPPPPLPASSTRGAVPGAGTGGAGSAPGSSSAFLQHFARRTEVVGKDGAQGQLGVAVVPASLNGAAGAAHLKQSVTTPRPTSSKSCNQTPNTALSRSAAPAQPAVAIVQSGAKKEARIRIVAPSERACLPSRMLPQENRPTSSSSAVVHHGSRASQPSFPVACAADKAVRCIVAPSAAAAAAAASSCPPRGDSKGEACSHPLWPLRGGTGVRQCPSTASSVSTPKRSPCMRSPSKVSGASLARPTVSMLSERDERLSLPRSDQPIAPLRNLEGPLPAAAAAAAYAGHQNLESMKDLAQQASRLDSDRCQHSRSPETAISTTGSNKPKTYKPYSLNSYKALMADVAAQKPGGLGPSDTDEQRAAREKRERAKEYAKHAMKVARAALAAAGSCTDEGEVHPGTIDISPISSSARAARRQSSSSPLSSSLEASTTSTSTTTTSTLTSRSASAEFPAYRRQPQRGAVRATPSPQAIPPQHAKWAPSSSATPPPQPSSADVDGGKHTPSRSGAGSTNTRSPRAVLPPLSAPPRTTPTVAAFAVAAAPRRKVIQARRRRERAMTYAREVSQKLRPPTPAESEGGDVTCAASRGTKSRTRQVMKSGAAGDTEKDEMLLDKAAFISCSAFGGADVRDVDRAQRMQRLLELEALHTKNRETVEGIRRKLRA</sequence>
<evidence type="ECO:0000256" key="1">
    <source>
        <dbReference type="SAM" id="MobiDB-lite"/>
    </source>
</evidence>
<feature type="region of interest" description="Disordered" evidence="1">
    <location>
        <begin position="81"/>
        <end position="117"/>
    </location>
</feature>
<keyword evidence="3" id="KW-1185">Reference proteome</keyword>
<proteinExistence type="predicted"/>